<sequence length="605" mass="67449">MPPKSKSIFRQPGVQHFQLVHRSQRDPLINDPSASKHVLKGFERSNVTRKGKSRAELESILGEEATHERANVGEAALYEIYFDDTEYDYMQHLRPIGSAEEGVIDSVLLEAPAASHTKSKGKGKAGDLELRLPADALPSQKLMSQQEAQDSLLSVPQALTGFQPDMDPHLRQTLEALEDDAFVMPDAEEEGEDGEDFFGELLGGGEVEDGEEREEYEFEEWGMDEHGQSLEPGPHAQEGEEVDDLTRRVKAFKLAQARGKDEPEGGSEEEGSNEEVEEIELSESEVDALRARLSAFQLTHKGPASDAWSDTEKDDFRSEAGSTLPPLPVIGGKRRRKGAYSDASGFSMSSSSVWRSRGQQLVDDRFDVVEKAYEEGASDEERENEEEEEEEDGPPTLVNSRSDFEAVIDGFMQQYEQVGNHVRPASEKLDTLRRALAQDLRLTDRMVRSGGDTDEEILMPVDVDEVKDTWDVETILSTYSNLDNHPRVISARASTGSGVKRIRLDTRTGLPTVNEEGTVEPRSRRSAREDQPSSEKRQKLAPKVTVARPKDESKDEKKARKAAVKQERQERRVEKKATKTAFSTERKSQLRNAPALSVSAVAMKL</sequence>
<dbReference type="GO" id="GO:0005829">
    <property type="term" value="C:cytosol"/>
    <property type="evidence" value="ECO:0007669"/>
    <property type="project" value="TreeGrafter"/>
</dbReference>
<gene>
    <name evidence="3" type="ORF">DACRYDRAFT_101121</name>
</gene>
<feature type="region of interest" description="Disordered" evidence="2">
    <location>
        <begin position="368"/>
        <end position="400"/>
    </location>
</feature>
<dbReference type="GO" id="GO:0000056">
    <property type="term" value="P:ribosomal small subunit export from nucleus"/>
    <property type="evidence" value="ECO:0007669"/>
    <property type="project" value="TreeGrafter"/>
</dbReference>
<reference evidence="3 4" key="1">
    <citation type="journal article" date="2012" name="Science">
        <title>The Paleozoic origin of enzymatic lignin decomposition reconstructed from 31 fungal genomes.</title>
        <authorList>
            <person name="Floudas D."/>
            <person name="Binder M."/>
            <person name="Riley R."/>
            <person name="Barry K."/>
            <person name="Blanchette R.A."/>
            <person name="Henrissat B."/>
            <person name="Martinez A.T."/>
            <person name="Otillar R."/>
            <person name="Spatafora J.W."/>
            <person name="Yadav J.S."/>
            <person name="Aerts A."/>
            <person name="Benoit I."/>
            <person name="Boyd A."/>
            <person name="Carlson A."/>
            <person name="Copeland A."/>
            <person name="Coutinho P.M."/>
            <person name="de Vries R.P."/>
            <person name="Ferreira P."/>
            <person name="Findley K."/>
            <person name="Foster B."/>
            <person name="Gaskell J."/>
            <person name="Glotzer D."/>
            <person name="Gorecki P."/>
            <person name="Heitman J."/>
            <person name="Hesse C."/>
            <person name="Hori C."/>
            <person name="Igarashi K."/>
            <person name="Jurgens J.A."/>
            <person name="Kallen N."/>
            <person name="Kersten P."/>
            <person name="Kohler A."/>
            <person name="Kuees U."/>
            <person name="Kumar T.K.A."/>
            <person name="Kuo A."/>
            <person name="LaButti K."/>
            <person name="Larrondo L.F."/>
            <person name="Lindquist E."/>
            <person name="Ling A."/>
            <person name="Lombard V."/>
            <person name="Lucas S."/>
            <person name="Lundell T."/>
            <person name="Martin R."/>
            <person name="McLaughlin D.J."/>
            <person name="Morgenstern I."/>
            <person name="Morin E."/>
            <person name="Murat C."/>
            <person name="Nagy L.G."/>
            <person name="Nolan M."/>
            <person name="Ohm R.A."/>
            <person name="Patyshakuliyeva A."/>
            <person name="Rokas A."/>
            <person name="Ruiz-Duenas F.J."/>
            <person name="Sabat G."/>
            <person name="Salamov A."/>
            <person name="Samejima M."/>
            <person name="Schmutz J."/>
            <person name="Slot J.C."/>
            <person name="St John F."/>
            <person name="Stenlid J."/>
            <person name="Sun H."/>
            <person name="Sun S."/>
            <person name="Syed K."/>
            <person name="Tsang A."/>
            <person name="Wiebenga A."/>
            <person name="Young D."/>
            <person name="Pisabarro A."/>
            <person name="Eastwood D.C."/>
            <person name="Martin F."/>
            <person name="Cullen D."/>
            <person name="Grigoriev I.V."/>
            <person name="Hibbett D.S."/>
        </authorList>
    </citation>
    <scope>NUCLEOTIDE SEQUENCE [LARGE SCALE GENOMIC DNA]</scope>
    <source>
        <strain evidence="3 4">DJM-731 SS1</strain>
    </source>
</reference>
<dbReference type="GO" id="GO:0005634">
    <property type="term" value="C:nucleus"/>
    <property type="evidence" value="ECO:0007669"/>
    <property type="project" value="TreeGrafter"/>
</dbReference>
<dbReference type="GO" id="GO:0042274">
    <property type="term" value="P:ribosomal small subunit biogenesis"/>
    <property type="evidence" value="ECO:0007669"/>
    <property type="project" value="InterPro"/>
</dbReference>
<dbReference type="InterPro" id="IPR007307">
    <property type="entry name" value="Ltv1"/>
</dbReference>
<proteinExistence type="inferred from homology"/>
<feature type="compositionally biased region" description="Low complexity" evidence="2">
    <location>
        <begin position="341"/>
        <end position="354"/>
    </location>
</feature>
<feature type="region of interest" description="Disordered" evidence="2">
    <location>
        <begin position="297"/>
        <end position="354"/>
    </location>
</feature>
<dbReference type="HOGENOM" id="CLU_028555_0_0_1"/>
<dbReference type="AlphaFoldDB" id="M5FWI4"/>
<feature type="region of interest" description="Disordered" evidence="2">
    <location>
        <begin position="254"/>
        <end position="283"/>
    </location>
</feature>
<comment type="similarity">
    <text evidence="1">Belongs to the LTV1 family.</text>
</comment>
<accession>M5FWI4</accession>
<dbReference type="GO" id="GO:0030688">
    <property type="term" value="C:preribosome, small subunit precursor"/>
    <property type="evidence" value="ECO:0007669"/>
    <property type="project" value="TreeGrafter"/>
</dbReference>
<dbReference type="Proteomes" id="UP000030653">
    <property type="component" value="Unassembled WGS sequence"/>
</dbReference>
<feature type="compositionally biased region" description="Basic and acidic residues" evidence="2">
    <location>
        <begin position="519"/>
        <end position="538"/>
    </location>
</feature>
<dbReference type="RefSeq" id="XP_040626947.1">
    <property type="nucleotide sequence ID" value="XM_040767521.1"/>
</dbReference>
<evidence type="ECO:0000313" key="3">
    <source>
        <dbReference type="EMBL" id="EJU00050.1"/>
    </source>
</evidence>
<dbReference type="Pfam" id="PF04180">
    <property type="entry name" value="LTV"/>
    <property type="match status" value="1"/>
</dbReference>
<feature type="region of interest" description="Disordered" evidence="2">
    <location>
        <begin position="225"/>
        <end position="244"/>
    </location>
</feature>
<evidence type="ECO:0000256" key="1">
    <source>
        <dbReference type="ARBA" id="ARBA00009078"/>
    </source>
</evidence>
<evidence type="ECO:0000313" key="4">
    <source>
        <dbReference type="Proteomes" id="UP000030653"/>
    </source>
</evidence>
<feature type="compositionally biased region" description="Acidic residues" evidence="2">
    <location>
        <begin position="376"/>
        <end position="393"/>
    </location>
</feature>
<dbReference type="PANTHER" id="PTHR21531">
    <property type="entry name" value="LOW-TEMPERATURE VIABILITY PROTEIN LTV1-RELATED"/>
    <property type="match status" value="1"/>
</dbReference>
<name>M5FWI4_DACPD</name>
<dbReference type="STRING" id="1858805.M5FWI4"/>
<evidence type="ECO:0000256" key="2">
    <source>
        <dbReference type="SAM" id="MobiDB-lite"/>
    </source>
</evidence>
<feature type="compositionally biased region" description="Acidic residues" evidence="2">
    <location>
        <begin position="264"/>
        <end position="283"/>
    </location>
</feature>
<dbReference type="EMBL" id="JH795868">
    <property type="protein sequence ID" value="EJU00050.1"/>
    <property type="molecule type" value="Genomic_DNA"/>
</dbReference>
<dbReference type="GeneID" id="63682583"/>
<keyword evidence="4" id="KW-1185">Reference proteome</keyword>
<protein>
    <submittedName>
        <fullName evidence="3">Low temperature viability protein</fullName>
    </submittedName>
</protein>
<organism evidence="3 4">
    <name type="scientific">Dacryopinax primogenitus (strain DJM 731)</name>
    <name type="common">Brown rot fungus</name>
    <dbReference type="NCBI Taxonomy" id="1858805"/>
    <lineage>
        <taxon>Eukaryota</taxon>
        <taxon>Fungi</taxon>
        <taxon>Dikarya</taxon>
        <taxon>Basidiomycota</taxon>
        <taxon>Agaricomycotina</taxon>
        <taxon>Dacrymycetes</taxon>
        <taxon>Dacrymycetales</taxon>
        <taxon>Dacrymycetaceae</taxon>
        <taxon>Dacryopinax</taxon>
    </lineage>
</organism>
<dbReference type="PANTHER" id="PTHR21531:SF0">
    <property type="entry name" value="PROTEIN LTV1 HOMOLOG"/>
    <property type="match status" value="1"/>
</dbReference>
<dbReference type="OrthoDB" id="5852896at2759"/>
<dbReference type="OMA" id="PRSHMRE"/>
<feature type="region of interest" description="Disordered" evidence="2">
    <location>
        <begin position="494"/>
        <end position="596"/>
    </location>
</feature>
<feature type="compositionally biased region" description="Basic and acidic residues" evidence="2">
    <location>
        <begin position="548"/>
        <end position="577"/>
    </location>
</feature>